<feature type="region of interest" description="Disordered" evidence="1">
    <location>
        <begin position="52"/>
        <end position="123"/>
    </location>
</feature>
<dbReference type="AlphaFoldDB" id="A0AAV3YP36"/>
<name>A0AAV3YP36_9GAST</name>
<evidence type="ECO:0000313" key="2">
    <source>
        <dbReference type="EMBL" id="GFN88895.1"/>
    </source>
</evidence>
<proteinExistence type="predicted"/>
<sequence length="123" mass="13435">MNRVGRVTQHLILSHQSPSRHSTQRELQQDLLVIGCLFLHSFYFSTCLRHSLSKMPPKRKSAPAENAAKTEDAASPAKQAKKTPSGKGRGRPPLSAEEKAKRAEAKANKPAGRGRGRPKGSTK</sequence>
<organism evidence="2 3">
    <name type="scientific">Plakobranchus ocellatus</name>
    <dbReference type="NCBI Taxonomy" id="259542"/>
    <lineage>
        <taxon>Eukaryota</taxon>
        <taxon>Metazoa</taxon>
        <taxon>Spiralia</taxon>
        <taxon>Lophotrochozoa</taxon>
        <taxon>Mollusca</taxon>
        <taxon>Gastropoda</taxon>
        <taxon>Heterobranchia</taxon>
        <taxon>Euthyneura</taxon>
        <taxon>Panpulmonata</taxon>
        <taxon>Sacoglossa</taxon>
        <taxon>Placobranchoidea</taxon>
        <taxon>Plakobranchidae</taxon>
        <taxon>Plakobranchus</taxon>
    </lineage>
</organism>
<dbReference type="Proteomes" id="UP000735302">
    <property type="component" value="Unassembled WGS sequence"/>
</dbReference>
<protein>
    <submittedName>
        <fullName evidence="2">Uncharacterized protein</fullName>
    </submittedName>
</protein>
<evidence type="ECO:0000256" key="1">
    <source>
        <dbReference type="SAM" id="MobiDB-lite"/>
    </source>
</evidence>
<accession>A0AAV3YP36</accession>
<feature type="compositionally biased region" description="Basic residues" evidence="1">
    <location>
        <begin position="112"/>
        <end position="123"/>
    </location>
</feature>
<comment type="caution">
    <text evidence="2">The sequence shown here is derived from an EMBL/GenBank/DDBJ whole genome shotgun (WGS) entry which is preliminary data.</text>
</comment>
<feature type="region of interest" description="Disordered" evidence="1">
    <location>
        <begin position="1"/>
        <end position="22"/>
    </location>
</feature>
<gene>
    <name evidence="2" type="ORF">PoB_001540100</name>
</gene>
<feature type="non-terminal residue" evidence="2">
    <location>
        <position position="123"/>
    </location>
</feature>
<evidence type="ECO:0000313" key="3">
    <source>
        <dbReference type="Proteomes" id="UP000735302"/>
    </source>
</evidence>
<keyword evidence="3" id="KW-1185">Reference proteome</keyword>
<dbReference type="EMBL" id="BLXT01001882">
    <property type="protein sequence ID" value="GFN88895.1"/>
    <property type="molecule type" value="Genomic_DNA"/>
</dbReference>
<reference evidence="2 3" key="1">
    <citation type="journal article" date="2021" name="Elife">
        <title>Chloroplast acquisition without the gene transfer in kleptoplastic sea slugs, Plakobranchus ocellatus.</title>
        <authorList>
            <person name="Maeda T."/>
            <person name="Takahashi S."/>
            <person name="Yoshida T."/>
            <person name="Shimamura S."/>
            <person name="Takaki Y."/>
            <person name="Nagai Y."/>
            <person name="Toyoda A."/>
            <person name="Suzuki Y."/>
            <person name="Arimoto A."/>
            <person name="Ishii H."/>
            <person name="Satoh N."/>
            <person name="Nishiyama T."/>
            <person name="Hasebe M."/>
            <person name="Maruyama T."/>
            <person name="Minagawa J."/>
            <person name="Obokata J."/>
            <person name="Shigenobu S."/>
        </authorList>
    </citation>
    <scope>NUCLEOTIDE SEQUENCE [LARGE SCALE GENOMIC DNA]</scope>
</reference>
<feature type="compositionally biased region" description="Basic and acidic residues" evidence="1">
    <location>
        <begin position="96"/>
        <end position="107"/>
    </location>
</feature>